<dbReference type="AlphaFoldDB" id="X1FXP5"/>
<organism evidence="1">
    <name type="scientific">marine sediment metagenome</name>
    <dbReference type="NCBI Taxonomy" id="412755"/>
    <lineage>
        <taxon>unclassified sequences</taxon>
        <taxon>metagenomes</taxon>
        <taxon>ecological metagenomes</taxon>
    </lineage>
</organism>
<protein>
    <submittedName>
        <fullName evidence="1">Uncharacterized protein</fullName>
    </submittedName>
</protein>
<feature type="non-terminal residue" evidence="1">
    <location>
        <position position="149"/>
    </location>
</feature>
<comment type="caution">
    <text evidence="1">The sequence shown here is derived from an EMBL/GenBank/DDBJ whole genome shotgun (WGS) entry which is preliminary data.</text>
</comment>
<reference evidence="1" key="1">
    <citation type="journal article" date="2014" name="Front. Microbiol.">
        <title>High frequency of phylogenetically diverse reductive dehalogenase-homologous genes in deep subseafloor sedimentary metagenomes.</title>
        <authorList>
            <person name="Kawai M."/>
            <person name="Futagami T."/>
            <person name="Toyoda A."/>
            <person name="Takaki Y."/>
            <person name="Nishi S."/>
            <person name="Hori S."/>
            <person name="Arai W."/>
            <person name="Tsubouchi T."/>
            <person name="Morono Y."/>
            <person name="Uchiyama I."/>
            <person name="Ito T."/>
            <person name="Fujiyama A."/>
            <person name="Inagaki F."/>
            <person name="Takami H."/>
        </authorList>
    </citation>
    <scope>NUCLEOTIDE SEQUENCE</scope>
    <source>
        <strain evidence="1">Expedition CK06-06</strain>
    </source>
</reference>
<name>X1FXP5_9ZZZZ</name>
<dbReference type="EMBL" id="BARU01014556">
    <property type="protein sequence ID" value="GAH34094.1"/>
    <property type="molecule type" value="Genomic_DNA"/>
</dbReference>
<accession>X1FXP5</accession>
<sequence>CHGVTKPDGGVDLTMRPSGRRIFPISYVMLLTTRGLVAHGRDADGNRPPRSIGSSASRLMKLVEPSHYKVTLSPAERRLVRLWIETGAAYPGTCAAMEVPYCRFDGPDFRPNEHYVREMKRYGLLPTDFDPADDPIDVFRLDRAYWRSL</sequence>
<gene>
    <name evidence="1" type="ORF">S03H2_25612</name>
</gene>
<feature type="non-terminal residue" evidence="1">
    <location>
        <position position="1"/>
    </location>
</feature>
<proteinExistence type="predicted"/>
<evidence type="ECO:0000313" key="1">
    <source>
        <dbReference type="EMBL" id="GAH34094.1"/>
    </source>
</evidence>